<dbReference type="GO" id="GO:0019899">
    <property type="term" value="F:enzyme binding"/>
    <property type="evidence" value="ECO:0007669"/>
    <property type="project" value="UniProtKB-ARBA"/>
</dbReference>
<protein>
    <recommendedName>
        <fullName evidence="4">Mitogen-activated protein kinase kinase kinase 7</fullName>
        <ecNumber evidence="3">2.7.11.25</ecNumber>
    </recommendedName>
</protein>
<keyword evidence="19" id="KW-1185">Reference proteome</keyword>
<dbReference type="CDD" id="cd14058">
    <property type="entry name" value="STKc_TAK1"/>
    <property type="match status" value="1"/>
</dbReference>
<evidence type="ECO:0000256" key="14">
    <source>
        <dbReference type="PROSITE-ProRule" id="PRU10141"/>
    </source>
</evidence>
<evidence type="ECO:0000256" key="8">
    <source>
        <dbReference type="ARBA" id="ARBA00022741"/>
    </source>
</evidence>
<evidence type="ECO:0000259" key="16">
    <source>
        <dbReference type="PROSITE" id="PS50011"/>
    </source>
</evidence>
<dbReference type="GO" id="GO:0004709">
    <property type="term" value="F:MAP kinase kinase kinase activity"/>
    <property type="evidence" value="ECO:0007669"/>
    <property type="project" value="UniProtKB-EC"/>
</dbReference>
<comment type="similarity">
    <text evidence="2">Belongs to the protein kinase superfamily. STE Ser/Thr protein kinase family. MAP kinase kinase kinase subfamily.</text>
</comment>
<keyword evidence="7" id="KW-0479">Metal-binding</keyword>
<keyword evidence="9 17" id="KW-0418">Kinase</keyword>
<dbReference type="Pfam" id="PF00069">
    <property type="entry name" value="Pkinase"/>
    <property type="match status" value="1"/>
</dbReference>
<dbReference type="PROSITE" id="PS00107">
    <property type="entry name" value="PROTEIN_KINASE_ATP"/>
    <property type="match status" value="1"/>
</dbReference>
<dbReference type="EC" id="2.7.11.25" evidence="3"/>
<evidence type="ECO:0000256" key="10">
    <source>
        <dbReference type="ARBA" id="ARBA00022840"/>
    </source>
</evidence>
<dbReference type="PANTHER" id="PTHR46716">
    <property type="entry name" value="MITOGEN-ACTIVATED PROTEIN KINASE KINASE KINASE 7"/>
    <property type="match status" value="1"/>
</dbReference>
<dbReference type="InterPro" id="IPR011009">
    <property type="entry name" value="Kinase-like_dom_sf"/>
</dbReference>
<name>A0A0P6HQ49_9CRUS</name>
<dbReference type="PANTHER" id="PTHR46716:SF1">
    <property type="entry name" value="MITOGEN-ACTIVATED PROTEIN KINASE KINASE KINASE 7"/>
    <property type="match status" value="1"/>
</dbReference>
<accession>A0A0P6HQ49</accession>
<evidence type="ECO:0000313" key="18">
    <source>
        <dbReference type="EMBL" id="KZS12061.1"/>
    </source>
</evidence>
<sequence length="712" mass="80596">MASPETFPDDLKTIPEHMEIDISEVEELREIGRGTFGVVCRGIWRSKVVAVKKINTSAEQKTFMIEIRQLSRVSHPNIVKLYGASTKKPICLLMELAEASLFDVLHCRSKIFYTFHHAMNWALQCARGVAYLHGMKPSPIIHRDLKPPNLLLMMEGRVLKICDFGTACDMRTQMTNGQGSAAWMAPEVFEGRHYTEKCDVFSWSIILWELLARQKPFCHISDTAFTIMWAIHTGKRPPLIRGCPIPLEKLMTSCWNKDPHNRPSMEQVVKEISHLFQFFPNEVEPLEYPNQSDLVDAGGASSDIYGSEKSLSNSSCSSAILTSLPVPRTDHYHSPGHPVAHTIQEAAENLLPSFKNLLSEEENMLQPGRSFVTPSSLKLLSPRIIGGTSAVSEPLHLIIGAESDESAEGYAIPPLGEDFLLGGQGRAQPPYEARMVNENLGRPGPLETHRPQQFQYPLKRRSADFPHVEMCVPTSPVPSFPVLQPYSSGWSGAEARRAEESGNVSSIGHRRSSSHGNPSQVWTGVTQQQSMPCISNMPGQERNPRHVGESNSVTGEQPIDDIFFMLHPSLRPIPPCPTSQVSMRVYEEHRKMAKEYLEVQKELQWMTKYCNDLVEHLEETKKRQQTEQRRSSQQPLEQSELQRSVEEFVRLENEKKSLLEFHRNLKEQLSKVHREQLQMQQQQQQQQQVPQPADKSRSSPLPDDGWVVLSRI</sequence>
<keyword evidence="5" id="KW-0723">Serine/threonine-protein kinase</keyword>
<feature type="compositionally biased region" description="Low complexity" evidence="15">
    <location>
        <begin position="631"/>
        <end position="641"/>
    </location>
</feature>
<proteinExistence type="inferred from homology"/>
<dbReference type="SMART" id="SM00220">
    <property type="entry name" value="S_TKc"/>
    <property type="match status" value="1"/>
</dbReference>
<feature type="binding site" evidence="14">
    <location>
        <position position="53"/>
    </location>
    <ligand>
        <name>ATP</name>
        <dbReference type="ChEBI" id="CHEBI:30616"/>
    </ligand>
</feature>
<evidence type="ECO:0000256" key="12">
    <source>
        <dbReference type="ARBA" id="ARBA00047559"/>
    </source>
</evidence>
<evidence type="ECO:0000256" key="7">
    <source>
        <dbReference type="ARBA" id="ARBA00022723"/>
    </source>
</evidence>
<dbReference type="GO" id="GO:0007254">
    <property type="term" value="P:JNK cascade"/>
    <property type="evidence" value="ECO:0007669"/>
    <property type="project" value="TreeGrafter"/>
</dbReference>
<dbReference type="EMBL" id="LRGB01001409">
    <property type="protein sequence ID" value="KZS12061.1"/>
    <property type="molecule type" value="Genomic_DNA"/>
</dbReference>
<evidence type="ECO:0000313" key="19">
    <source>
        <dbReference type="Proteomes" id="UP000076858"/>
    </source>
</evidence>
<dbReference type="SUPFAM" id="SSF56112">
    <property type="entry name" value="Protein kinase-like (PK-like)"/>
    <property type="match status" value="1"/>
</dbReference>
<dbReference type="EMBL" id="GDIQ01031121">
    <property type="protein sequence ID" value="JAN63616.1"/>
    <property type="molecule type" value="Transcribed_RNA"/>
</dbReference>
<dbReference type="GO" id="GO:0043410">
    <property type="term" value="P:positive regulation of MAPK cascade"/>
    <property type="evidence" value="ECO:0007669"/>
    <property type="project" value="UniProtKB-ARBA"/>
</dbReference>
<evidence type="ECO:0000256" key="6">
    <source>
        <dbReference type="ARBA" id="ARBA00022679"/>
    </source>
</evidence>
<feature type="region of interest" description="Disordered" evidence="15">
    <location>
        <begin position="670"/>
        <end position="712"/>
    </location>
</feature>
<comment type="cofactor">
    <cofactor evidence="1">
        <name>Mg(2+)</name>
        <dbReference type="ChEBI" id="CHEBI:18420"/>
    </cofactor>
</comment>
<keyword evidence="6" id="KW-0808">Transferase</keyword>
<comment type="catalytic activity">
    <reaction evidence="12">
        <text>L-threonyl-[protein] + ATP = O-phospho-L-threonyl-[protein] + ADP + H(+)</text>
        <dbReference type="Rhea" id="RHEA:46608"/>
        <dbReference type="Rhea" id="RHEA-COMP:11060"/>
        <dbReference type="Rhea" id="RHEA-COMP:11605"/>
        <dbReference type="ChEBI" id="CHEBI:15378"/>
        <dbReference type="ChEBI" id="CHEBI:30013"/>
        <dbReference type="ChEBI" id="CHEBI:30616"/>
        <dbReference type="ChEBI" id="CHEBI:61977"/>
        <dbReference type="ChEBI" id="CHEBI:456216"/>
        <dbReference type="EC" id="2.7.11.25"/>
    </reaction>
</comment>
<evidence type="ECO:0000256" key="4">
    <source>
        <dbReference type="ARBA" id="ARBA00017660"/>
    </source>
</evidence>
<reference evidence="17" key="1">
    <citation type="submission" date="2015-10" db="EMBL/GenBank/DDBJ databases">
        <title>EvidentialGene: Evidence-directed Construction of Complete mRNA Transcriptomes without Genomes.</title>
        <authorList>
            <person name="Gilbert D.G."/>
        </authorList>
    </citation>
    <scope>NUCLEOTIDE SEQUENCE</scope>
</reference>
<dbReference type="InterPro" id="IPR017441">
    <property type="entry name" value="Protein_kinase_ATP_BS"/>
</dbReference>
<dbReference type="Proteomes" id="UP000076858">
    <property type="component" value="Unassembled WGS sequence"/>
</dbReference>
<dbReference type="PROSITE" id="PS00108">
    <property type="entry name" value="PROTEIN_KINASE_ST"/>
    <property type="match status" value="1"/>
</dbReference>
<keyword evidence="8 14" id="KW-0547">Nucleotide-binding</keyword>
<evidence type="ECO:0000256" key="5">
    <source>
        <dbReference type="ARBA" id="ARBA00022527"/>
    </source>
</evidence>
<dbReference type="Gene3D" id="1.10.510.10">
    <property type="entry name" value="Transferase(Phosphotransferase) domain 1"/>
    <property type="match status" value="1"/>
</dbReference>
<dbReference type="InterPro" id="IPR008271">
    <property type="entry name" value="Ser/Thr_kinase_AS"/>
</dbReference>
<dbReference type="GO" id="GO:0006955">
    <property type="term" value="P:immune response"/>
    <property type="evidence" value="ECO:0007669"/>
    <property type="project" value="TreeGrafter"/>
</dbReference>
<dbReference type="GO" id="GO:0005524">
    <property type="term" value="F:ATP binding"/>
    <property type="evidence" value="ECO:0007669"/>
    <property type="project" value="UniProtKB-UniRule"/>
</dbReference>
<dbReference type="PROSITE" id="PS50011">
    <property type="entry name" value="PROTEIN_KINASE_DOM"/>
    <property type="match status" value="1"/>
</dbReference>
<keyword evidence="10 14" id="KW-0067">ATP-binding</keyword>
<feature type="compositionally biased region" description="Low complexity" evidence="15">
    <location>
        <begin position="677"/>
        <end position="691"/>
    </location>
</feature>
<evidence type="ECO:0000256" key="15">
    <source>
        <dbReference type="SAM" id="MobiDB-lite"/>
    </source>
</evidence>
<dbReference type="GO" id="GO:0009893">
    <property type="term" value="P:positive regulation of metabolic process"/>
    <property type="evidence" value="ECO:0007669"/>
    <property type="project" value="UniProtKB-ARBA"/>
</dbReference>
<feature type="domain" description="Protein kinase" evidence="16">
    <location>
        <begin position="25"/>
        <end position="277"/>
    </location>
</feature>
<dbReference type="GO" id="GO:0046872">
    <property type="term" value="F:metal ion binding"/>
    <property type="evidence" value="ECO:0007669"/>
    <property type="project" value="UniProtKB-KW"/>
</dbReference>
<keyword evidence="11" id="KW-0460">Magnesium</keyword>
<dbReference type="InterPro" id="IPR000719">
    <property type="entry name" value="Prot_kinase_dom"/>
</dbReference>
<comment type="catalytic activity">
    <reaction evidence="13">
        <text>L-seryl-[protein] + ATP = O-phospho-L-seryl-[protein] + ADP + H(+)</text>
        <dbReference type="Rhea" id="RHEA:17989"/>
        <dbReference type="Rhea" id="RHEA-COMP:9863"/>
        <dbReference type="Rhea" id="RHEA-COMP:11604"/>
        <dbReference type="ChEBI" id="CHEBI:15378"/>
        <dbReference type="ChEBI" id="CHEBI:29999"/>
        <dbReference type="ChEBI" id="CHEBI:30616"/>
        <dbReference type="ChEBI" id="CHEBI:83421"/>
        <dbReference type="ChEBI" id="CHEBI:456216"/>
        <dbReference type="EC" id="2.7.11.25"/>
    </reaction>
</comment>
<dbReference type="STRING" id="35525.A0A0P6HQ49"/>
<feature type="region of interest" description="Disordered" evidence="15">
    <location>
        <begin position="621"/>
        <end position="641"/>
    </location>
</feature>
<evidence type="ECO:0000256" key="11">
    <source>
        <dbReference type="ARBA" id="ARBA00022842"/>
    </source>
</evidence>
<dbReference type="OrthoDB" id="10261027at2759"/>
<evidence type="ECO:0000256" key="3">
    <source>
        <dbReference type="ARBA" id="ARBA00012406"/>
    </source>
</evidence>
<evidence type="ECO:0000313" key="17">
    <source>
        <dbReference type="EMBL" id="JAN63616.1"/>
    </source>
</evidence>
<feature type="region of interest" description="Disordered" evidence="15">
    <location>
        <begin position="498"/>
        <end position="554"/>
    </location>
</feature>
<dbReference type="Gene3D" id="3.30.200.20">
    <property type="entry name" value="Phosphorylase Kinase, domain 1"/>
    <property type="match status" value="1"/>
</dbReference>
<dbReference type="AlphaFoldDB" id="A0A0P6HQ49"/>
<evidence type="ECO:0000256" key="1">
    <source>
        <dbReference type="ARBA" id="ARBA00001946"/>
    </source>
</evidence>
<gene>
    <name evidence="18" type="ORF">APZ42_023125</name>
</gene>
<dbReference type="FunFam" id="1.10.510.10:FF:000143">
    <property type="entry name" value="Mitogen-activated protein kinase kinase kinase 7"/>
    <property type="match status" value="1"/>
</dbReference>
<feature type="compositionally biased region" description="Polar residues" evidence="15">
    <location>
        <begin position="517"/>
        <end position="533"/>
    </location>
</feature>
<evidence type="ECO:0000256" key="9">
    <source>
        <dbReference type="ARBA" id="ARBA00022777"/>
    </source>
</evidence>
<feature type="compositionally biased region" description="Basic and acidic residues" evidence="15">
    <location>
        <begin position="621"/>
        <end position="630"/>
    </location>
</feature>
<organism evidence="17">
    <name type="scientific">Daphnia magna</name>
    <dbReference type="NCBI Taxonomy" id="35525"/>
    <lineage>
        <taxon>Eukaryota</taxon>
        <taxon>Metazoa</taxon>
        <taxon>Ecdysozoa</taxon>
        <taxon>Arthropoda</taxon>
        <taxon>Crustacea</taxon>
        <taxon>Branchiopoda</taxon>
        <taxon>Diplostraca</taxon>
        <taxon>Cladocera</taxon>
        <taxon>Anomopoda</taxon>
        <taxon>Daphniidae</taxon>
        <taxon>Daphnia</taxon>
    </lineage>
</organism>
<reference evidence="18 19" key="2">
    <citation type="submission" date="2016-03" db="EMBL/GenBank/DDBJ databases">
        <title>EvidentialGene: Evidence-directed Construction of Genes on Genomes.</title>
        <authorList>
            <person name="Gilbert D.G."/>
            <person name="Choi J.-H."/>
            <person name="Mockaitis K."/>
            <person name="Colbourne J."/>
            <person name="Pfrender M."/>
        </authorList>
    </citation>
    <scope>NUCLEOTIDE SEQUENCE [LARGE SCALE GENOMIC DNA]</scope>
    <source>
        <strain evidence="18 19">Xinb3</strain>
        <tissue evidence="18">Complete organism</tissue>
    </source>
</reference>
<evidence type="ECO:0000256" key="13">
    <source>
        <dbReference type="ARBA" id="ARBA00048329"/>
    </source>
</evidence>
<evidence type="ECO:0000256" key="2">
    <source>
        <dbReference type="ARBA" id="ARBA00006529"/>
    </source>
</evidence>
<dbReference type="GO" id="GO:0043123">
    <property type="term" value="P:positive regulation of canonical NF-kappaB signal transduction"/>
    <property type="evidence" value="ECO:0007669"/>
    <property type="project" value="TreeGrafter"/>
</dbReference>